<feature type="compositionally biased region" description="Low complexity" evidence="4">
    <location>
        <begin position="1532"/>
        <end position="1542"/>
    </location>
</feature>
<dbReference type="Gene3D" id="2.60.40.2810">
    <property type="match status" value="1"/>
</dbReference>
<dbReference type="PROSITE" id="PS50853">
    <property type="entry name" value="FN3"/>
    <property type="match status" value="3"/>
</dbReference>
<evidence type="ECO:0000259" key="5">
    <source>
        <dbReference type="PROSITE" id="PS50853"/>
    </source>
</evidence>
<feature type="domain" description="Fibronectin type-III" evidence="5">
    <location>
        <begin position="1549"/>
        <end position="1643"/>
    </location>
</feature>
<dbReference type="SMART" id="SM00060">
    <property type="entry name" value="FN3"/>
    <property type="match status" value="4"/>
</dbReference>
<feature type="domain" description="Fibronectin type-III" evidence="5">
    <location>
        <begin position="1644"/>
        <end position="1742"/>
    </location>
</feature>
<dbReference type="InterPro" id="IPR003961">
    <property type="entry name" value="FN3_dom"/>
</dbReference>
<dbReference type="Proteomes" id="UP000657592">
    <property type="component" value="Unassembled WGS sequence"/>
</dbReference>
<keyword evidence="2" id="KW-0326">Glycosidase</keyword>
<protein>
    <submittedName>
        <fullName evidence="6">Fibronectin type III</fullName>
    </submittedName>
</protein>
<dbReference type="SUPFAM" id="SSF101898">
    <property type="entry name" value="NHL repeat"/>
    <property type="match status" value="1"/>
</dbReference>
<evidence type="ECO:0000256" key="2">
    <source>
        <dbReference type="ARBA" id="ARBA00023295"/>
    </source>
</evidence>
<reference evidence="6" key="2">
    <citation type="submission" date="2020-09" db="EMBL/GenBank/DDBJ databases">
        <authorList>
            <person name="Sun Q."/>
            <person name="Zhou Y."/>
        </authorList>
    </citation>
    <scope>NUCLEOTIDE SEQUENCE</scope>
    <source>
        <strain evidence="6">CGMCC 1.15794</strain>
    </source>
</reference>
<keyword evidence="7" id="KW-1185">Reference proteome</keyword>
<keyword evidence="1" id="KW-0677">Repeat</keyword>
<dbReference type="InterPro" id="IPR036116">
    <property type="entry name" value="FN3_sf"/>
</dbReference>
<feature type="region of interest" description="Disordered" evidence="4">
    <location>
        <begin position="360"/>
        <end position="401"/>
    </location>
</feature>
<dbReference type="Gene3D" id="2.60.40.10">
    <property type="entry name" value="Immunoglobulins"/>
    <property type="match status" value="3"/>
</dbReference>
<evidence type="ECO:0000313" key="7">
    <source>
        <dbReference type="Proteomes" id="UP000657592"/>
    </source>
</evidence>
<feature type="region of interest" description="Disordered" evidence="4">
    <location>
        <begin position="1894"/>
        <end position="1917"/>
    </location>
</feature>
<dbReference type="SUPFAM" id="SSF49265">
    <property type="entry name" value="Fibronectin type III"/>
    <property type="match status" value="2"/>
</dbReference>
<dbReference type="RefSeq" id="WP_188755695.1">
    <property type="nucleotide sequence ID" value="NZ_BMJY01000005.1"/>
</dbReference>
<gene>
    <name evidence="6" type="ORF">GCM10010921_15410</name>
</gene>
<feature type="compositionally biased region" description="Basic and acidic residues" evidence="4">
    <location>
        <begin position="379"/>
        <end position="390"/>
    </location>
</feature>
<keyword evidence="3" id="KW-0119">Carbohydrate metabolism</keyword>
<dbReference type="PANTHER" id="PTHR13817">
    <property type="entry name" value="TITIN"/>
    <property type="match status" value="1"/>
</dbReference>
<name>A0A917MLG1_9MICO</name>
<reference evidence="6" key="1">
    <citation type="journal article" date="2014" name="Int. J. Syst. Evol. Microbiol.">
        <title>Complete genome sequence of Corynebacterium casei LMG S-19264T (=DSM 44701T), isolated from a smear-ripened cheese.</title>
        <authorList>
            <consortium name="US DOE Joint Genome Institute (JGI-PGF)"/>
            <person name="Walter F."/>
            <person name="Albersmeier A."/>
            <person name="Kalinowski J."/>
            <person name="Ruckert C."/>
        </authorList>
    </citation>
    <scope>NUCLEOTIDE SEQUENCE</scope>
    <source>
        <strain evidence="6">CGMCC 1.15794</strain>
    </source>
</reference>
<evidence type="ECO:0000256" key="1">
    <source>
        <dbReference type="ARBA" id="ARBA00022737"/>
    </source>
</evidence>
<evidence type="ECO:0000256" key="3">
    <source>
        <dbReference type="ARBA" id="ARBA00023326"/>
    </source>
</evidence>
<evidence type="ECO:0000256" key="4">
    <source>
        <dbReference type="SAM" id="MobiDB-lite"/>
    </source>
</evidence>
<keyword evidence="3" id="KW-0624">Polysaccharide degradation</keyword>
<proteinExistence type="predicted"/>
<keyword evidence="2" id="KW-0378">Hydrolase</keyword>
<sequence length="1999" mass="207106">MPQLFTALRRHRSALASGATLTAAAVVVSTLAMIYEGVATADLELDDGGVWVTKSDDLLVGHLNYPSRLLDDAVRARSPQFDVHQDGDAVLVVDSANGTLASLDVARVELATEVTLPAPGAVALGGTTIGLAVEGRLFSVPVDRISSATFTEDDALGEVGEGAGVAVSRDGSRVYAVSRASRSLLTAPAGALRDDVESADLPGVTDESELAVTAVGDTGVVLDAAAGAVLLAGRRIELPQASGGVLQHASAAHDAVYIATPSALVRQPLDGGSPEIVATVDEGVPSAPVWLNGCVYAVWSGSGVYVRDCPGEADDLTTAIDVPAEATLVLRANRRVVVVNDTMAGTVWIVDQSVERVENWDDVVPPPDSNADEEQSQDEQPHFDLPERSAENTPPTAVDDQFGVRAGRSTLLRVTDNDSDPDGDLLSARLVGSPPSGWDIAPVLGGSALQAAVPANATGTVVFAYEVDDGRGGTDQADVSVSVHGDEVNGPPQQRRVNTLQVEAGASVTYGALDGWIDPDGDDFFLAHATVEGGDEVTFRSNGVIDYRASSATPGIKEVQLTVSDGREEAVGTLRVDVRPAGAFGPVANADRVTATAGIPVTVAPLENDLSPSGEPLRLAKHDHAPGARITPDFAAGTFEFLAEAPGTYYVQYLVTDGPRSALGVVRIDVLPATSDSQPPVAVRDVALLPVGRDVLVDVLANDSDPGGGILVVQNAVAPAGGAVSVEVLEHRILRVTDLGGLLAPLTLTYTVSNGAQSATGEVLVMPVPLPETLRPPVTVDDTATVRAGDVVTIPVLANDYHPDNDMIRLEPALVETNVGADDAIFVDGDRVRFHSGGTPGTVYATYEIVDSQQNRRAGYVTIQVLPPDAGTNAAPRPKPVVARAIAGNTVRIAVPLDGIDPDGDSVELVGATSSPGKGRVTVGDSWFTYEAYRNASGRDSFTYAVRDHMGATAENTVTVGIAPPGVDNQPPYAVKDVVTVKPGRRVAVPVTVNDSDPDGDAIAIDPSRLVVPAGVEASVVGGRVLVTAPATPGEYSLTYTIADTYGATADGVLVVRVDPEAPALAPIARDDRVSPLRIGAGEQVDVAVLENDEDPDGTTDALTVRVADPDATVRRDGTVRLAVGDGPRIVRYSATDPDGETGQAFVFVPGRATLLPTLMTAEPIRIVGGQTLSIPLADHVRVRAERVPRIAVAESVRTGHSNGAPLVKDEHTLEYTAAEGYFGPDSIGVRVTDGTGPDDPEGLSAYVNIPIHVLPSENQSPTLRNASVKVAPGEEAVTVNLAKLAYDPDEDDQDRLTFSIDGAVPAGYRASVSGATLTVSADADAQPGASAALGIQVSDGTTTPGTGTITLTTVVSQRPYAVANDDVIARANQGEARRVDVLANDVNPFEGEAPLRVLGARVDSGAGTAVVDGDQVVVTPAATFTGTMIVSYRIGDATNAPEREVDGRIRLTVQGKPSAPSMPSVTSIQDRTVVLSWTPPANNGSPITGYEVTSPQGHSSSCASTTCTLDGLTNDVEYTFQVVAINEVGRSDPSPMSAPARPDARPDTPAPPTLVFGDRSVAVSWTVPGSSGSPVLGYNLEISPAPATGPIQRTGVSGTSMVWDGLENGVAYQVRVQAVNRAPDPSDWSPYSAAVVPAAPPDAPGQPTTVPASPVGAQAQIAVSWAPPANDNGDAVSSYTLTVKRGGAVVNTLTGLTTMSQNVVVDTSETDYAFSVTAHNKAGTSAPSPDSAPRRAALAPAAPASVTVTPGDGSIVVAFEPGPLNGNRADEVTYHYRVNQTGAQGTLPREGGRITGLANGSRYSVNVWATSAVQGVAPGSEAGSNEAVPFGRPIITLQGIERLDNAVRFRWHVNPNGRSLTHASHGGEGNHEHTVTGVPAGGSATLDLSVSNEAGPATARWEGRANDPPPKSASVRKTGANSFILTYTSFPPGTYLVKCWNREEYRNATTQDPRFIGTIGERSFGQNGNLELSCPTTPPGGPFSVEIQGIYWTPTITW</sequence>
<feature type="region of interest" description="Disordered" evidence="4">
    <location>
        <begin position="1531"/>
        <end position="1550"/>
    </location>
</feature>
<dbReference type="PANTHER" id="PTHR13817:SF151">
    <property type="entry name" value="TITIN"/>
    <property type="match status" value="1"/>
</dbReference>
<dbReference type="GO" id="GO:0000272">
    <property type="term" value="P:polysaccharide catabolic process"/>
    <property type="evidence" value="ECO:0007669"/>
    <property type="project" value="UniProtKB-KW"/>
</dbReference>
<dbReference type="InterPro" id="IPR013783">
    <property type="entry name" value="Ig-like_fold"/>
</dbReference>
<dbReference type="Pfam" id="PF17963">
    <property type="entry name" value="Big_9"/>
    <property type="match status" value="8"/>
</dbReference>
<dbReference type="PRINTS" id="PR00014">
    <property type="entry name" value="FNTYPEIII"/>
</dbReference>
<dbReference type="GO" id="GO:0016798">
    <property type="term" value="F:hydrolase activity, acting on glycosyl bonds"/>
    <property type="evidence" value="ECO:0007669"/>
    <property type="project" value="UniProtKB-KW"/>
</dbReference>
<comment type="caution">
    <text evidence="6">The sequence shown here is derived from an EMBL/GenBank/DDBJ whole genome shotgun (WGS) entry which is preliminary data.</text>
</comment>
<dbReference type="InterPro" id="IPR050964">
    <property type="entry name" value="Striated_Muscle_Regulatory"/>
</dbReference>
<organism evidence="6 7">
    <name type="scientific">Microbacterium album</name>
    <dbReference type="NCBI Taxonomy" id="2053191"/>
    <lineage>
        <taxon>Bacteria</taxon>
        <taxon>Bacillati</taxon>
        <taxon>Actinomycetota</taxon>
        <taxon>Actinomycetes</taxon>
        <taxon>Micrococcales</taxon>
        <taxon>Microbacteriaceae</taxon>
        <taxon>Microbacterium</taxon>
    </lineage>
</organism>
<evidence type="ECO:0000313" key="6">
    <source>
        <dbReference type="EMBL" id="GGH42278.1"/>
    </source>
</evidence>
<dbReference type="CDD" id="cd00063">
    <property type="entry name" value="FN3"/>
    <property type="match status" value="3"/>
</dbReference>
<feature type="domain" description="Fibronectin type-III" evidence="5">
    <location>
        <begin position="1460"/>
        <end position="1548"/>
    </location>
</feature>
<dbReference type="Pfam" id="PF00041">
    <property type="entry name" value="fn3"/>
    <property type="match status" value="3"/>
</dbReference>
<accession>A0A917MLG1</accession>
<dbReference type="EMBL" id="BMJY01000005">
    <property type="protein sequence ID" value="GGH42278.1"/>
    <property type="molecule type" value="Genomic_DNA"/>
</dbReference>
<dbReference type="NCBIfam" id="NF012211">
    <property type="entry name" value="tand_rpt_95"/>
    <property type="match status" value="1"/>
</dbReference>